<gene>
    <name evidence="1" type="ORF">B296_00005943</name>
</gene>
<evidence type="ECO:0000313" key="2">
    <source>
        <dbReference type="Proteomes" id="UP000287651"/>
    </source>
</evidence>
<accession>A0A426XFW5</accession>
<reference evidence="1 2" key="1">
    <citation type="journal article" date="2014" name="Agronomy (Basel)">
        <title>A Draft Genome Sequence for Ensete ventricosum, the Drought-Tolerant Tree Against Hunger.</title>
        <authorList>
            <person name="Harrison J."/>
            <person name="Moore K.A."/>
            <person name="Paszkiewicz K."/>
            <person name="Jones T."/>
            <person name="Grant M."/>
            <person name="Ambacheew D."/>
            <person name="Muzemil S."/>
            <person name="Studholme D.J."/>
        </authorList>
    </citation>
    <scope>NUCLEOTIDE SEQUENCE [LARGE SCALE GENOMIC DNA]</scope>
</reference>
<dbReference type="AlphaFoldDB" id="A0A426XFW5"/>
<name>A0A426XFW5_ENSVE</name>
<protein>
    <submittedName>
        <fullName evidence="1">Uncharacterized protein</fullName>
    </submittedName>
</protein>
<comment type="caution">
    <text evidence="1">The sequence shown here is derived from an EMBL/GenBank/DDBJ whole genome shotgun (WGS) entry which is preliminary data.</text>
</comment>
<dbReference type="Proteomes" id="UP000287651">
    <property type="component" value="Unassembled WGS sequence"/>
</dbReference>
<sequence>MAPALASQCDLRAPLVAIEDSAIDDLYVELVTTFDFKCHTCSNLVVEKVISATHIYKNSDGLLFKESSNFHCLGQQQIDLIYDLGMIVEAHVAFVGIGRKGGGSRDGNKGSRKVDLILDYKTPEGDL</sequence>
<organism evidence="1 2">
    <name type="scientific">Ensete ventricosum</name>
    <name type="common">Abyssinian banana</name>
    <name type="synonym">Musa ensete</name>
    <dbReference type="NCBI Taxonomy" id="4639"/>
    <lineage>
        <taxon>Eukaryota</taxon>
        <taxon>Viridiplantae</taxon>
        <taxon>Streptophyta</taxon>
        <taxon>Embryophyta</taxon>
        <taxon>Tracheophyta</taxon>
        <taxon>Spermatophyta</taxon>
        <taxon>Magnoliopsida</taxon>
        <taxon>Liliopsida</taxon>
        <taxon>Zingiberales</taxon>
        <taxon>Musaceae</taxon>
        <taxon>Ensete</taxon>
    </lineage>
</organism>
<evidence type="ECO:0000313" key="1">
    <source>
        <dbReference type="EMBL" id="RRT38368.1"/>
    </source>
</evidence>
<proteinExistence type="predicted"/>
<dbReference type="EMBL" id="AMZH03021282">
    <property type="protein sequence ID" value="RRT38368.1"/>
    <property type="molecule type" value="Genomic_DNA"/>
</dbReference>